<dbReference type="AlphaFoldDB" id="A0AAV9VK35"/>
<reference evidence="1 2" key="1">
    <citation type="submission" date="2019-10" db="EMBL/GenBank/DDBJ databases">
        <authorList>
            <person name="Palmer J.M."/>
        </authorList>
    </citation>
    <scope>NUCLEOTIDE SEQUENCE [LARGE SCALE GENOMIC DNA]</scope>
    <source>
        <strain evidence="1 2">TWF730</strain>
    </source>
</reference>
<evidence type="ECO:0000313" key="2">
    <source>
        <dbReference type="Proteomes" id="UP001373714"/>
    </source>
</evidence>
<proteinExistence type="predicted"/>
<comment type="caution">
    <text evidence="1">The sequence shown here is derived from an EMBL/GenBank/DDBJ whole genome shotgun (WGS) entry which is preliminary data.</text>
</comment>
<dbReference type="Proteomes" id="UP001373714">
    <property type="component" value="Unassembled WGS sequence"/>
</dbReference>
<evidence type="ECO:0000313" key="1">
    <source>
        <dbReference type="EMBL" id="KAK6361529.1"/>
    </source>
</evidence>
<dbReference type="EMBL" id="JAVHNS010000002">
    <property type="protein sequence ID" value="KAK6361529.1"/>
    <property type="molecule type" value="Genomic_DNA"/>
</dbReference>
<organism evidence="1 2">
    <name type="scientific">Orbilia blumenaviensis</name>
    <dbReference type="NCBI Taxonomy" id="1796055"/>
    <lineage>
        <taxon>Eukaryota</taxon>
        <taxon>Fungi</taxon>
        <taxon>Dikarya</taxon>
        <taxon>Ascomycota</taxon>
        <taxon>Pezizomycotina</taxon>
        <taxon>Orbiliomycetes</taxon>
        <taxon>Orbiliales</taxon>
        <taxon>Orbiliaceae</taxon>
        <taxon>Orbilia</taxon>
    </lineage>
</organism>
<protein>
    <submittedName>
        <fullName evidence="1">Uncharacterized protein</fullName>
    </submittedName>
</protein>
<name>A0AAV9VK35_9PEZI</name>
<sequence length="260" mass="28895">MSGFEVVGLVLGAMGLVPIFKESYGMVKQYRDKRKLKLLSSNINISSPTTALKKTLGDGSTALTTRYDTLYSLYGAKFATGDSISREELSTIIIILQRELILALHIALTGGTIQNPNHLNTVAAKCREDAIVVLGQLAQRLAILAPILSNPGAHPRIQELDSETKLDSEIAKEFVTKPAPSVSYSGSQYHTGEGRRKIRKLKPGPVHELRTYDSSKPNHSRETSYSLQFRENIRRHFSFSMLKNDSGQTKLRKRSHLSEK</sequence>
<gene>
    <name evidence="1" type="ORF">TWF730_005249</name>
</gene>
<keyword evidence="2" id="KW-1185">Reference proteome</keyword>
<accession>A0AAV9VK35</accession>